<dbReference type="PROSITE" id="PS51736">
    <property type="entry name" value="RECOMBINASES_3"/>
    <property type="match status" value="1"/>
</dbReference>
<dbReference type="InterPro" id="IPR036162">
    <property type="entry name" value="Resolvase-like_N_sf"/>
</dbReference>
<feature type="coiled-coil region" evidence="6">
    <location>
        <begin position="353"/>
        <end position="395"/>
    </location>
</feature>
<feature type="domain" description="Resolvase/invertase-type recombinase catalytic" evidence="7">
    <location>
        <begin position="3"/>
        <end position="151"/>
    </location>
</feature>
<dbReference type="GO" id="GO:0015074">
    <property type="term" value="P:DNA integration"/>
    <property type="evidence" value="ECO:0007669"/>
    <property type="project" value="UniProtKB-KW"/>
</dbReference>
<dbReference type="InterPro" id="IPR038109">
    <property type="entry name" value="DNA_bind_recomb_sf"/>
</dbReference>
<keyword evidence="2" id="KW-0238">DNA-binding</keyword>
<dbReference type="PANTHER" id="PTHR30461:SF23">
    <property type="entry name" value="DNA RECOMBINASE-RELATED"/>
    <property type="match status" value="1"/>
</dbReference>
<evidence type="ECO:0000256" key="1">
    <source>
        <dbReference type="ARBA" id="ARBA00022908"/>
    </source>
</evidence>
<keyword evidence="1" id="KW-0229">DNA integration</keyword>
<dbReference type="GO" id="GO:0003677">
    <property type="term" value="F:DNA binding"/>
    <property type="evidence" value="ECO:0007669"/>
    <property type="project" value="UniProtKB-KW"/>
</dbReference>
<sequence length="456" mass="53371">MKITAIYIRVSTEAQREEGYSIEAQTEALTAYCTAKGWKTYELYIDGGYSGSSLERPAIQRLIHDVKNSRIERVLVYKLDRLSRSQKDTLYLIEDILNPHEVDFISLNESMDTGSPMGRLMLGILSAFAQLERENIRERTRMGMAERVKAGYWMGGGKIPYGYDYDAEQGILIPNGDADTVARMYRWYLQGYSPAEIAELTGFRYDRQITQILKRITNTGKIPFRGRIYPGRHKAIISEEIYTKTLLEMERRSGSNWNMEGNLLTGLVYCGHCGAKMRYQKWGQRGHKLVCYSRQGSKSYLVKDPDCPQEHIWADEVEDAVVEDMFYFPASYQHRSRKQSDTENMERTLEAERLKAEKRLSRLYRLYADAENAEDDALQTEIRRVQEECKKIREKQQWEKEQRLLSRENTEKIEKIGNLREIWPQMTAAERRRLLHQVIRRITITDENVQIDYDIL</sequence>
<dbReference type="InterPro" id="IPR050639">
    <property type="entry name" value="SSR_resolvase"/>
</dbReference>
<dbReference type="Gene3D" id="3.40.50.1390">
    <property type="entry name" value="Resolvase, N-terminal catalytic domain"/>
    <property type="match status" value="1"/>
</dbReference>
<dbReference type="PANTHER" id="PTHR30461">
    <property type="entry name" value="DNA-INVERTASE FROM LAMBDOID PROPHAGE"/>
    <property type="match status" value="1"/>
</dbReference>
<dbReference type="Pfam" id="PF00239">
    <property type="entry name" value="Resolvase"/>
    <property type="match status" value="1"/>
</dbReference>
<dbReference type="InterPro" id="IPR006119">
    <property type="entry name" value="Resolv_N"/>
</dbReference>
<evidence type="ECO:0000256" key="6">
    <source>
        <dbReference type="SAM" id="Coils"/>
    </source>
</evidence>
<evidence type="ECO:0000313" key="8">
    <source>
        <dbReference type="EMBL" id="MCC2231226.1"/>
    </source>
</evidence>
<proteinExistence type="predicted"/>
<accession>A0AAE3EC10</accession>
<dbReference type="EMBL" id="JAJEQR010000024">
    <property type="protein sequence ID" value="MCC2231226.1"/>
    <property type="molecule type" value="Genomic_DNA"/>
</dbReference>
<evidence type="ECO:0000259" key="7">
    <source>
        <dbReference type="PROSITE" id="PS51736"/>
    </source>
</evidence>
<reference evidence="8" key="1">
    <citation type="submission" date="2021-10" db="EMBL/GenBank/DDBJ databases">
        <title>Anaerobic single-cell dispensing facilitates the cultivation of human gut bacteria.</title>
        <authorList>
            <person name="Afrizal A."/>
        </authorList>
    </citation>
    <scope>NUCLEOTIDE SEQUENCE</scope>
    <source>
        <strain evidence="8">CLA-AA-H215</strain>
    </source>
</reference>
<dbReference type="Pfam" id="PF13408">
    <property type="entry name" value="Zn_ribbon_recom"/>
    <property type="match status" value="1"/>
</dbReference>
<dbReference type="SMART" id="SM00857">
    <property type="entry name" value="Resolvase"/>
    <property type="match status" value="1"/>
</dbReference>
<keyword evidence="9" id="KW-1185">Reference proteome</keyword>
<evidence type="ECO:0000256" key="5">
    <source>
        <dbReference type="PROSITE-ProRule" id="PRU10137"/>
    </source>
</evidence>
<feature type="active site" description="O-(5'-phospho-DNA)-serine intermediate" evidence="4 5">
    <location>
        <position position="11"/>
    </location>
</feature>
<dbReference type="GO" id="GO:0000150">
    <property type="term" value="F:DNA strand exchange activity"/>
    <property type="evidence" value="ECO:0007669"/>
    <property type="project" value="InterPro"/>
</dbReference>
<dbReference type="InterPro" id="IPR006118">
    <property type="entry name" value="Recombinase_CS"/>
</dbReference>
<dbReference type="PROSITE" id="PS00397">
    <property type="entry name" value="RECOMBINASES_1"/>
    <property type="match status" value="1"/>
</dbReference>
<evidence type="ECO:0000256" key="2">
    <source>
        <dbReference type="ARBA" id="ARBA00023125"/>
    </source>
</evidence>
<keyword evidence="3" id="KW-0233">DNA recombination</keyword>
<dbReference type="Gene3D" id="3.90.1750.20">
    <property type="entry name" value="Putative Large Serine Recombinase, Chain B, Domain 2"/>
    <property type="match status" value="1"/>
</dbReference>
<keyword evidence="6" id="KW-0175">Coiled coil</keyword>
<gene>
    <name evidence="8" type="ORF">LKD81_09505</name>
</gene>
<dbReference type="AlphaFoldDB" id="A0AAE3EC10"/>
<dbReference type="RefSeq" id="WP_308453748.1">
    <property type="nucleotide sequence ID" value="NZ_JAJEQR010000024.1"/>
</dbReference>
<evidence type="ECO:0000256" key="3">
    <source>
        <dbReference type="ARBA" id="ARBA00023172"/>
    </source>
</evidence>
<dbReference type="CDD" id="cd00338">
    <property type="entry name" value="Ser_Recombinase"/>
    <property type="match status" value="1"/>
</dbReference>
<evidence type="ECO:0000313" key="9">
    <source>
        <dbReference type="Proteomes" id="UP001198182"/>
    </source>
</evidence>
<evidence type="ECO:0000256" key="4">
    <source>
        <dbReference type="PIRSR" id="PIRSR606118-50"/>
    </source>
</evidence>
<dbReference type="SUPFAM" id="SSF53041">
    <property type="entry name" value="Resolvase-like"/>
    <property type="match status" value="1"/>
</dbReference>
<name>A0AAE3EC10_9FIRM</name>
<organism evidence="8 9">
    <name type="scientific">Hominifimenecus microfluidus</name>
    <dbReference type="NCBI Taxonomy" id="2885348"/>
    <lineage>
        <taxon>Bacteria</taxon>
        <taxon>Bacillati</taxon>
        <taxon>Bacillota</taxon>
        <taxon>Clostridia</taxon>
        <taxon>Lachnospirales</taxon>
        <taxon>Lachnospiraceae</taxon>
        <taxon>Hominifimenecus</taxon>
    </lineage>
</organism>
<dbReference type="Proteomes" id="UP001198182">
    <property type="component" value="Unassembled WGS sequence"/>
</dbReference>
<protein>
    <submittedName>
        <fullName evidence="8">Recombinase family protein</fullName>
    </submittedName>
</protein>
<comment type="caution">
    <text evidence="8">The sequence shown here is derived from an EMBL/GenBank/DDBJ whole genome shotgun (WGS) entry which is preliminary data.</text>
</comment>
<dbReference type="InterPro" id="IPR025827">
    <property type="entry name" value="Zn_ribbon_recom_dom"/>
</dbReference>